<dbReference type="Proteomes" id="UP001165667">
    <property type="component" value="Unassembled WGS sequence"/>
</dbReference>
<accession>A0AA41Z5E6</accession>
<dbReference type="AlphaFoldDB" id="A0AA41Z5E6"/>
<reference evidence="2" key="1">
    <citation type="submission" date="2022-05" db="EMBL/GenBank/DDBJ databases">
        <authorList>
            <person name="Pankratov T."/>
        </authorList>
    </citation>
    <scope>NUCLEOTIDE SEQUENCE</scope>
    <source>
        <strain evidence="2">BP6-180914</strain>
    </source>
</reference>
<proteinExistence type="predicted"/>
<dbReference type="EMBL" id="JAMOIM010000095">
    <property type="protein sequence ID" value="MCW6513110.1"/>
    <property type="molecule type" value="Genomic_DNA"/>
</dbReference>
<name>A0AA41Z5E6_9HYPH</name>
<sequence>MNARAKPGLAAPVEDWRTLLVASSPSIPALERTIAGLHAEAQAAETTVARLRDARRAILLSGTDDELKAHDDQAGVASRTIERSRAAIEELELKLAEARAAKQDGDRRVAYDAAADQVTAVRARLQAEYPKAVTIVRSLLRALAEAETARLSTNAERPVGADLIPSAEDFRNTVTVPAKTVSKQRVMLWINPATDMPFNGRDQDIIGDDGKGASRLDPPVRHVLRQRAFERVTFYPEETVAGLPDLSTVIDLPALYPGDASGYRPPLIADGVAITRSDWQRMVTSALDRYEAPTNHALRLPVHELHPVED</sequence>
<gene>
    <name evidence="2" type="ORF">M8523_35245</name>
</gene>
<evidence type="ECO:0000256" key="1">
    <source>
        <dbReference type="SAM" id="Coils"/>
    </source>
</evidence>
<comment type="caution">
    <text evidence="2">The sequence shown here is derived from an EMBL/GenBank/DDBJ whole genome shotgun (WGS) entry which is preliminary data.</text>
</comment>
<keyword evidence="1" id="KW-0175">Coiled coil</keyword>
<evidence type="ECO:0000313" key="2">
    <source>
        <dbReference type="EMBL" id="MCW6513110.1"/>
    </source>
</evidence>
<dbReference type="RefSeq" id="WP_282589485.1">
    <property type="nucleotide sequence ID" value="NZ_JAMOIM010000095.1"/>
</dbReference>
<organism evidence="2 3">
    <name type="scientific">Lichenifustis flavocetrariae</name>
    <dbReference type="NCBI Taxonomy" id="2949735"/>
    <lineage>
        <taxon>Bacteria</taxon>
        <taxon>Pseudomonadati</taxon>
        <taxon>Pseudomonadota</taxon>
        <taxon>Alphaproteobacteria</taxon>
        <taxon>Hyphomicrobiales</taxon>
        <taxon>Lichenihabitantaceae</taxon>
        <taxon>Lichenifustis</taxon>
    </lineage>
</organism>
<protein>
    <submittedName>
        <fullName evidence="2">Uncharacterized protein</fullName>
    </submittedName>
</protein>
<feature type="coiled-coil region" evidence="1">
    <location>
        <begin position="81"/>
        <end position="108"/>
    </location>
</feature>
<evidence type="ECO:0000313" key="3">
    <source>
        <dbReference type="Proteomes" id="UP001165667"/>
    </source>
</evidence>
<keyword evidence="3" id="KW-1185">Reference proteome</keyword>